<sequence length="262" mass="30996">MIYIATHKAFNPPELEGYRPLQVGASTHPELDLGYLKDNSGDHISQKNPNFCELTGLYWIWKNTNDPYKGLVHYRRYFGKSNFLHSPSAIYPYDQMLTFLDNCDIVLPYIEYFKQDAREEILISCCTPEIFEKLRQVISNLYPNYLSNFDQFFKNNQSTLFNMLFAKGSLFDSYCEWLFSILFELEKYVDLSKLDPYRSRLYGFLGERLLNVWVLHHHLKIRHLSVVNTESSFRQECVFLRRRITNQIVFKCSSLIKAGKDK</sequence>
<comment type="caution">
    <text evidence="2">The sequence shown here is derived from an EMBL/GenBank/DDBJ whole genome shotgun (WGS) entry which is preliminary data.</text>
</comment>
<organism evidence="2 3">
    <name type="scientific">Candidatus Pseudoramibacter fermentans</name>
    <dbReference type="NCBI Taxonomy" id="2594427"/>
    <lineage>
        <taxon>Bacteria</taxon>
        <taxon>Bacillati</taxon>
        <taxon>Bacillota</taxon>
        <taxon>Clostridia</taxon>
        <taxon>Eubacteriales</taxon>
        <taxon>Eubacteriaceae</taxon>
        <taxon>Pseudoramibacter</taxon>
    </lineage>
</organism>
<dbReference type="Proteomes" id="UP000473648">
    <property type="component" value="Unassembled WGS sequence"/>
</dbReference>
<gene>
    <name evidence="2" type="ORF">FRC53_06635</name>
</gene>
<protein>
    <submittedName>
        <fullName evidence="2">DUF4422 domain-containing protein</fullName>
    </submittedName>
</protein>
<evidence type="ECO:0000259" key="1">
    <source>
        <dbReference type="Pfam" id="PF14393"/>
    </source>
</evidence>
<dbReference type="EMBL" id="VOGB01000004">
    <property type="protein sequence ID" value="MQM73083.1"/>
    <property type="molecule type" value="Genomic_DNA"/>
</dbReference>
<evidence type="ECO:0000313" key="3">
    <source>
        <dbReference type="Proteomes" id="UP000473648"/>
    </source>
</evidence>
<name>A0A6L5GSD3_9FIRM</name>
<keyword evidence="3" id="KW-1185">Reference proteome</keyword>
<evidence type="ECO:0000313" key="2">
    <source>
        <dbReference type="EMBL" id="MQM73083.1"/>
    </source>
</evidence>
<dbReference type="InterPro" id="IPR025536">
    <property type="entry name" value="DUF4422"/>
</dbReference>
<reference evidence="2" key="1">
    <citation type="journal article" date="2020" name="Appl. Environ. Microbiol.">
        <title>Medium-Chain Fatty Acid Synthesis by 'Candidatus Weimeria bifida' gen. nov., sp. nov., and 'Candidatus Pseudoramibacter fermentans' sp. nov.</title>
        <authorList>
            <person name="Scarborough M.J."/>
            <person name="Myers K.S."/>
            <person name="Donohue T.J."/>
            <person name="Noguera D.R."/>
        </authorList>
    </citation>
    <scope>NUCLEOTIDE SEQUENCE</scope>
    <source>
        <strain evidence="2">EUB1.1</strain>
    </source>
</reference>
<accession>A0A6L5GSD3</accession>
<feature type="domain" description="DUF4422" evidence="1">
    <location>
        <begin position="2"/>
        <end position="217"/>
    </location>
</feature>
<dbReference type="AlphaFoldDB" id="A0A6L5GSD3"/>
<proteinExistence type="predicted"/>
<dbReference type="Pfam" id="PF14393">
    <property type="entry name" value="DUF4422"/>
    <property type="match status" value="1"/>
</dbReference>